<dbReference type="GO" id="GO:0009307">
    <property type="term" value="P:DNA restriction-modification system"/>
    <property type="evidence" value="ECO:0007669"/>
    <property type="project" value="UniProtKB-KW"/>
</dbReference>
<evidence type="ECO:0000256" key="7">
    <source>
        <dbReference type="ARBA" id="ARBA00049120"/>
    </source>
</evidence>
<evidence type="ECO:0000313" key="10">
    <source>
        <dbReference type="EMBL" id="HGI30095.1"/>
    </source>
</evidence>
<evidence type="ECO:0000256" key="6">
    <source>
        <dbReference type="ARBA" id="ARBA00023125"/>
    </source>
</evidence>
<comment type="catalytic activity">
    <reaction evidence="7">
        <text>a 2'-deoxycytidine in DNA + S-adenosyl-L-methionine = an N(4)-methyl-2'-deoxycytidine in DNA + S-adenosyl-L-homocysteine + H(+)</text>
        <dbReference type="Rhea" id="RHEA:16857"/>
        <dbReference type="Rhea" id="RHEA-COMP:11369"/>
        <dbReference type="Rhea" id="RHEA-COMP:13674"/>
        <dbReference type="ChEBI" id="CHEBI:15378"/>
        <dbReference type="ChEBI" id="CHEBI:57856"/>
        <dbReference type="ChEBI" id="CHEBI:59789"/>
        <dbReference type="ChEBI" id="CHEBI:85452"/>
        <dbReference type="ChEBI" id="CHEBI:137933"/>
        <dbReference type="EC" id="2.1.1.113"/>
    </reaction>
</comment>
<dbReference type="Gene3D" id="2.40.50.90">
    <property type="match status" value="1"/>
</dbReference>
<dbReference type="AlphaFoldDB" id="A0A7V3YFD6"/>
<protein>
    <recommendedName>
        <fullName evidence="8">Methyltransferase</fullName>
        <ecNumber evidence="8">2.1.1.-</ecNumber>
    </recommendedName>
</protein>
<keyword evidence="3 10" id="KW-0808">Transferase</keyword>
<name>A0A7V3YFD6_9BACT</name>
<comment type="caution">
    <text evidence="10">The sequence shown here is derived from an EMBL/GenBank/DDBJ whole genome shotgun (WGS) entry which is preliminary data.</text>
</comment>
<dbReference type="EMBL" id="DTFV01000038">
    <property type="protein sequence ID" value="HGI30095.1"/>
    <property type="molecule type" value="Genomic_DNA"/>
</dbReference>
<sequence length="422" mass="48224">MTSLGVEGKVIIGDSRNMREIEDDSVALVVTSPPYWHLKDYGVPGQIGYGQTLHEYLLDLARVFRECWRVLLPGRRLCVNIGDQFARACIYGRYKVIPLHAEVIAQCETIGFDYMGAIIWQKKTTMRTTGGAVVMGSFPYPPNGIVELDYEFILLFKKPGSSGKVSQDLKEAARMSRDEWKEFFSGHWTFGGERQIDHEAMFPEELPRRLIRMFSFPGETVLDPFLGSGTTVKVALELGRRGIGYEIQRDFLPIMKEKIGLLPVSFFLREGIYPPVEPPEGYRPRVQDAVPLVDPKKLRFGSEAQYKVVAVHDDCTLRMDNGLLVTLLGIFVPSDRREKALEYLRRYVLGKRVVLRFDLPPKAQGGLLPVYLYLENKLFVNRKMVEMGLALAEKDLPHRYREKFLKLEAQRNVKGMGAEHRF</sequence>
<dbReference type="GO" id="GO:0015667">
    <property type="term" value="F:site-specific DNA-methyltransferase (cytosine-N4-specific) activity"/>
    <property type="evidence" value="ECO:0007669"/>
    <property type="project" value="UniProtKB-EC"/>
</dbReference>
<dbReference type="GO" id="GO:0008170">
    <property type="term" value="F:N-methyltransferase activity"/>
    <property type="evidence" value="ECO:0007669"/>
    <property type="project" value="InterPro"/>
</dbReference>
<keyword evidence="5" id="KW-0680">Restriction system</keyword>
<keyword evidence="4" id="KW-0949">S-adenosyl-L-methionine</keyword>
<dbReference type="InterPro" id="IPR002941">
    <property type="entry name" value="DNA_methylase_N4/N6"/>
</dbReference>
<dbReference type="InterPro" id="IPR017985">
    <property type="entry name" value="MeTrfase_CN4_CS"/>
</dbReference>
<dbReference type="SUPFAM" id="SSF53335">
    <property type="entry name" value="S-adenosyl-L-methionine-dependent methyltransferases"/>
    <property type="match status" value="1"/>
</dbReference>
<evidence type="ECO:0000256" key="8">
    <source>
        <dbReference type="RuleBase" id="RU362026"/>
    </source>
</evidence>
<dbReference type="GO" id="GO:0032259">
    <property type="term" value="P:methylation"/>
    <property type="evidence" value="ECO:0007669"/>
    <property type="project" value="UniProtKB-KW"/>
</dbReference>
<dbReference type="InterPro" id="IPR001091">
    <property type="entry name" value="RM_Methyltransferase"/>
</dbReference>
<keyword evidence="2 10" id="KW-0489">Methyltransferase</keyword>
<reference evidence="10" key="1">
    <citation type="journal article" date="2020" name="mSystems">
        <title>Genome- and Community-Level Interaction Insights into Carbon Utilization and Element Cycling Functions of Hydrothermarchaeota in Hydrothermal Sediment.</title>
        <authorList>
            <person name="Zhou Z."/>
            <person name="Liu Y."/>
            <person name="Xu W."/>
            <person name="Pan J."/>
            <person name="Luo Z.H."/>
            <person name="Li M."/>
        </authorList>
    </citation>
    <scope>NUCLEOTIDE SEQUENCE [LARGE SCALE GENOMIC DNA]</scope>
    <source>
        <strain evidence="10">SpSt-747</strain>
    </source>
</reference>
<dbReference type="PRINTS" id="PR00508">
    <property type="entry name" value="S21N4MTFRASE"/>
</dbReference>
<dbReference type="Pfam" id="PF01555">
    <property type="entry name" value="N6_N4_Mtase"/>
    <property type="match status" value="1"/>
</dbReference>
<evidence type="ECO:0000256" key="5">
    <source>
        <dbReference type="ARBA" id="ARBA00022747"/>
    </source>
</evidence>
<comment type="similarity">
    <text evidence="1">Belongs to the N(4)/N(6)-methyltransferase family. N(4) subfamily.</text>
</comment>
<dbReference type="Gene3D" id="3.40.50.150">
    <property type="entry name" value="Vaccinia Virus protein VP39"/>
    <property type="match status" value="1"/>
</dbReference>
<evidence type="ECO:0000256" key="1">
    <source>
        <dbReference type="ARBA" id="ARBA00010203"/>
    </source>
</evidence>
<dbReference type="PROSITE" id="PS00093">
    <property type="entry name" value="N4_MTASE"/>
    <property type="match status" value="1"/>
</dbReference>
<dbReference type="GO" id="GO:0003677">
    <property type="term" value="F:DNA binding"/>
    <property type="evidence" value="ECO:0007669"/>
    <property type="project" value="UniProtKB-KW"/>
</dbReference>
<evidence type="ECO:0000259" key="9">
    <source>
        <dbReference type="Pfam" id="PF01555"/>
    </source>
</evidence>
<evidence type="ECO:0000256" key="4">
    <source>
        <dbReference type="ARBA" id="ARBA00022691"/>
    </source>
</evidence>
<evidence type="ECO:0000256" key="3">
    <source>
        <dbReference type="ARBA" id="ARBA00022679"/>
    </source>
</evidence>
<keyword evidence="6" id="KW-0238">DNA-binding</keyword>
<feature type="domain" description="DNA methylase N-4/N-6" evidence="9">
    <location>
        <begin position="26"/>
        <end position="257"/>
    </location>
</feature>
<dbReference type="InterPro" id="IPR035437">
    <property type="entry name" value="SNase_OB-fold_sf"/>
</dbReference>
<accession>A0A7V3YFD6</accession>
<evidence type="ECO:0000256" key="2">
    <source>
        <dbReference type="ARBA" id="ARBA00022603"/>
    </source>
</evidence>
<dbReference type="InterPro" id="IPR029063">
    <property type="entry name" value="SAM-dependent_MTases_sf"/>
</dbReference>
<gene>
    <name evidence="10" type="ORF">ENV30_02095</name>
</gene>
<dbReference type="EC" id="2.1.1.-" evidence="8"/>
<dbReference type="SUPFAM" id="SSF50199">
    <property type="entry name" value="Staphylococcal nuclease"/>
    <property type="match status" value="1"/>
</dbReference>
<proteinExistence type="inferred from homology"/>
<organism evidence="10">
    <name type="scientific">Candidatus Caldatribacterium californiense</name>
    <dbReference type="NCBI Taxonomy" id="1454726"/>
    <lineage>
        <taxon>Bacteria</taxon>
        <taxon>Pseudomonadati</taxon>
        <taxon>Atribacterota</taxon>
        <taxon>Atribacteria</taxon>
        <taxon>Atribacterales</taxon>
        <taxon>Candidatus Caldatribacteriaceae</taxon>
        <taxon>Candidatus Caldatribacterium</taxon>
    </lineage>
</organism>